<dbReference type="Gene3D" id="1.10.260.40">
    <property type="entry name" value="lambda repressor-like DNA-binding domains"/>
    <property type="match status" value="1"/>
</dbReference>
<keyword evidence="3" id="KW-1185">Reference proteome</keyword>
<dbReference type="SUPFAM" id="SSF47413">
    <property type="entry name" value="lambda repressor-like DNA-binding domains"/>
    <property type="match status" value="1"/>
</dbReference>
<reference evidence="2" key="2">
    <citation type="journal article" date="2020" name="Microorganisms">
        <title>Osmotic Adaptation and Compatible Solute Biosynthesis of Phototrophic Bacteria as Revealed from Genome Analyses.</title>
        <authorList>
            <person name="Imhoff J.F."/>
            <person name="Rahn T."/>
            <person name="Kunzel S."/>
            <person name="Keller A."/>
            <person name="Neulinger S.C."/>
        </authorList>
    </citation>
    <scope>NUCLEOTIDE SEQUENCE</scope>
    <source>
        <strain evidence="2">LMG 28126</strain>
    </source>
</reference>
<feature type="domain" description="HTH cro/C1-type" evidence="1">
    <location>
        <begin position="21"/>
        <end position="76"/>
    </location>
</feature>
<dbReference type="AlphaFoldDB" id="A0A934TLF6"/>
<dbReference type="PROSITE" id="PS50943">
    <property type="entry name" value="HTH_CROC1"/>
    <property type="match status" value="1"/>
</dbReference>
<dbReference type="InterPro" id="IPR010982">
    <property type="entry name" value="Lambda_DNA-bd_dom_sf"/>
</dbReference>
<evidence type="ECO:0000259" key="1">
    <source>
        <dbReference type="PROSITE" id="PS50943"/>
    </source>
</evidence>
<dbReference type="GO" id="GO:0003677">
    <property type="term" value="F:DNA binding"/>
    <property type="evidence" value="ECO:0007669"/>
    <property type="project" value="InterPro"/>
</dbReference>
<name>A0A934TLF6_9RHOB</name>
<gene>
    <name evidence="2" type="ORF">CCR87_11715</name>
</gene>
<reference evidence="2" key="1">
    <citation type="submission" date="2017-05" db="EMBL/GenBank/DDBJ databases">
        <authorList>
            <person name="Imhoff J.F."/>
            <person name="Rahn T."/>
            <person name="Kuenzel S."/>
            <person name="Neulinger S.C."/>
        </authorList>
    </citation>
    <scope>NUCLEOTIDE SEQUENCE</scope>
    <source>
        <strain evidence="2">LMG 28126</strain>
    </source>
</reference>
<dbReference type="InterPro" id="IPR001387">
    <property type="entry name" value="Cro/C1-type_HTH"/>
</dbReference>
<proteinExistence type="predicted"/>
<dbReference type="EMBL" id="NHSD01000284">
    <property type="protein sequence ID" value="MBK5927985.1"/>
    <property type="molecule type" value="Genomic_DNA"/>
</dbReference>
<evidence type="ECO:0000313" key="3">
    <source>
        <dbReference type="Proteomes" id="UP000706333"/>
    </source>
</evidence>
<dbReference type="Proteomes" id="UP000706333">
    <property type="component" value="Unassembled WGS sequence"/>
</dbReference>
<dbReference type="CDD" id="cd00093">
    <property type="entry name" value="HTH_XRE"/>
    <property type="match status" value="1"/>
</dbReference>
<sequence length="137" mass="15144">MSTTRPGRPYADTRLAQFLELRILQLKPKKTQAEIAAEAGLRSINFLTMLKQGSSKVPLDRVPALAKALEVDPKHMFKLALEQELGGTSAQTVEDIFGTIVTRNEVAWLEAIREASDHSDPTLTSRVKATLRGIFGR</sequence>
<evidence type="ECO:0000313" key="2">
    <source>
        <dbReference type="EMBL" id="MBK5927985.1"/>
    </source>
</evidence>
<accession>A0A934TLF6</accession>
<dbReference type="RefSeq" id="WP_201157735.1">
    <property type="nucleotide sequence ID" value="NZ_NHSD01000284.1"/>
</dbReference>
<comment type="caution">
    <text evidence="2">The sequence shown here is derived from an EMBL/GenBank/DDBJ whole genome shotgun (WGS) entry which is preliminary data.</text>
</comment>
<protein>
    <submittedName>
        <fullName evidence="2">Transcriptional regulator</fullName>
    </submittedName>
</protein>
<organism evidence="2 3">
    <name type="scientific">Rhodobaculum claviforme</name>
    <dbReference type="NCBI Taxonomy" id="1549854"/>
    <lineage>
        <taxon>Bacteria</taxon>
        <taxon>Pseudomonadati</taxon>
        <taxon>Pseudomonadota</taxon>
        <taxon>Alphaproteobacteria</taxon>
        <taxon>Rhodobacterales</taxon>
        <taxon>Paracoccaceae</taxon>
        <taxon>Rhodobaculum</taxon>
    </lineage>
</organism>